<keyword evidence="3" id="KW-1185">Reference proteome</keyword>
<reference evidence="2" key="1">
    <citation type="submission" date="2020-11" db="EMBL/GenBank/DDBJ databases">
        <title>Adaptations for nitrogen fixation in a non-lichenized fungal sporocarp promotes dispersal by wood-feeding termites.</title>
        <authorList>
            <consortium name="DOE Joint Genome Institute"/>
            <person name="Koch R.A."/>
            <person name="Yoon G."/>
            <person name="Arayal U."/>
            <person name="Lail K."/>
            <person name="Amirebrahimi M."/>
            <person name="Labutti K."/>
            <person name="Lipzen A."/>
            <person name="Riley R."/>
            <person name="Barry K."/>
            <person name="Henrissat B."/>
            <person name="Grigoriev I.V."/>
            <person name="Herr J.R."/>
            <person name="Aime M.C."/>
        </authorList>
    </citation>
    <scope>NUCLEOTIDE SEQUENCE</scope>
    <source>
        <strain evidence="2">MCA 3950</strain>
    </source>
</reference>
<dbReference type="GeneID" id="66112507"/>
<evidence type="ECO:0000256" key="1">
    <source>
        <dbReference type="SAM" id="Phobius"/>
    </source>
</evidence>
<dbReference type="Proteomes" id="UP000812287">
    <property type="component" value="Unassembled WGS sequence"/>
</dbReference>
<sequence length="291" mass="34043">MRPYVWRLPLFRSVLGRTLGSESAVVMPDSLVKRRLAFSARRAFPSRSRLHWSSSCTLWRSARISNDASGRKVGAFRVFVFLNAILCALVIGHGYRERFRDILRSKIEEESPYRKTEDGKDSLEFVKNCWTAVALKMYDTNYFHRVDLDDYTPTVNYFCGLYLAGMVEFPVETFFWWNARHWAYHRSVHKYRKDLLLCLPKCEMRDMLHARMRAACKRLHALLTDSRVQGALSEMHWMVHRERRREGKAATAESKLRVSELGERCVDTLTGIIESGEAMVDYTLIDGWHYI</sequence>
<keyword evidence="1" id="KW-0472">Membrane</keyword>
<dbReference type="AlphaFoldDB" id="A0A9P7W3Y0"/>
<proteinExistence type="predicted"/>
<keyword evidence="1" id="KW-1133">Transmembrane helix</keyword>
<keyword evidence="1" id="KW-0812">Transmembrane</keyword>
<organism evidence="2 3">
    <name type="scientific">Guyanagaster necrorhizus</name>
    <dbReference type="NCBI Taxonomy" id="856835"/>
    <lineage>
        <taxon>Eukaryota</taxon>
        <taxon>Fungi</taxon>
        <taxon>Dikarya</taxon>
        <taxon>Basidiomycota</taxon>
        <taxon>Agaricomycotina</taxon>
        <taxon>Agaricomycetes</taxon>
        <taxon>Agaricomycetidae</taxon>
        <taxon>Agaricales</taxon>
        <taxon>Marasmiineae</taxon>
        <taxon>Physalacriaceae</taxon>
        <taxon>Guyanagaster</taxon>
    </lineage>
</organism>
<dbReference type="RefSeq" id="XP_043045222.1">
    <property type="nucleotide sequence ID" value="XM_043190210.1"/>
</dbReference>
<comment type="caution">
    <text evidence="2">The sequence shown here is derived from an EMBL/GenBank/DDBJ whole genome shotgun (WGS) entry which is preliminary data.</text>
</comment>
<dbReference type="EMBL" id="MU250524">
    <property type="protein sequence ID" value="KAG7451722.1"/>
    <property type="molecule type" value="Genomic_DNA"/>
</dbReference>
<evidence type="ECO:0000313" key="3">
    <source>
        <dbReference type="Proteomes" id="UP000812287"/>
    </source>
</evidence>
<accession>A0A9P7W3Y0</accession>
<evidence type="ECO:0000313" key="2">
    <source>
        <dbReference type="EMBL" id="KAG7451722.1"/>
    </source>
</evidence>
<protein>
    <submittedName>
        <fullName evidence="2">Uncharacterized protein</fullName>
    </submittedName>
</protein>
<feature type="transmembrane region" description="Helical" evidence="1">
    <location>
        <begin position="75"/>
        <end position="95"/>
    </location>
</feature>
<name>A0A9P7W3Y0_9AGAR</name>
<gene>
    <name evidence="2" type="ORF">BT62DRAFT_990195</name>
</gene>
<dbReference type="OrthoDB" id="2876627at2759"/>